<organism evidence="2 3">
    <name type="scientific">Araneus ventricosus</name>
    <name type="common">Orbweaver spider</name>
    <name type="synonym">Epeira ventricosa</name>
    <dbReference type="NCBI Taxonomy" id="182803"/>
    <lineage>
        <taxon>Eukaryota</taxon>
        <taxon>Metazoa</taxon>
        <taxon>Ecdysozoa</taxon>
        <taxon>Arthropoda</taxon>
        <taxon>Chelicerata</taxon>
        <taxon>Arachnida</taxon>
        <taxon>Araneae</taxon>
        <taxon>Araneomorphae</taxon>
        <taxon>Entelegynae</taxon>
        <taxon>Araneoidea</taxon>
        <taxon>Araneidae</taxon>
        <taxon>Araneus</taxon>
    </lineage>
</organism>
<keyword evidence="3" id="KW-1185">Reference proteome</keyword>
<name>A0A4Y2JZF2_ARAVE</name>
<comment type="caution">
    <text evidence="2">The sequence shown here is derived from an EMBL/GenBank/DDBJ whole genome shotgun (WGS) entry which is preliminary data.</text>
</comment>
<evidence type="ECO:0000256" key="1">
    <source>
        <dbReference type="SAM" id="MobiDB-lite"/>
    </source>
</evidence>
<evidence type="ECO:0000313" key="2">
    <source>
        <dbReference type="EMBL" id="GBM94939.1"/>
    </source>
</evidence>
<evidence type="ECO:0000313" key="3">
    <source>
        <dbReference type="Proteomes" id="UP000499080"/>
    </source>
</evidence>
<dbReference type="AlphaFoldDB" id="A0A4Y2JZF2"/>
<feature type="compositionally biased region" description="Basic and acidic residues" evidence="1">
    <location>
        <begin position="84"/>
        <end position="105"/>
    </location>
</feature>
<accession>A0A4Y2JZF2</accession>
<gene>
    <name evidence="2" type="ORF">AVEN_82893_1</name>
</gene>
<dbReference type="Proteomes" id="UP000499080">
    <property type="component" value="Unassembled WGS sequence"/>
</dbReference>
<protein>
    <submittedName>
        <fullName evidence="2">Uncharacterized protein</fullName>
    </submittedName>
</protein>
<dbReference type="EMBL" id="BGPR01004013">
    <property type="protein sequence ID" value="GBM94939.1"/>
    <property type="molecule type" value="Genomic_DNA"/>
</dbReference>
<sequence>MRQKFLTLLAEAWGWANPLSGRSISEGTEECPPTHICRPLAHRWSATNGSAVTWATPLFPRVCHELILYRPPKCHSRLFRTGGRSKEGCLESSEETGRKTEKSRE</sequence>
<proteinExistence type="predicted"/>
<reference evidence="2 3" key="1">
    <citation type="journal article" date="2019" name="Sci. Rep.">
        <title>Orb-weaving spider Araneus ventricosus genome elucidates the spidroin gene catalogue.</title>
        <authorList>
            <person name="Kono N."/>
            <person name="Nakamura H."/>
            <person name="Ohtoshi R."/>
            <person name="Moran D.A.P."/>
            <person name="Shinohara A."/>
            <person name="Yoshida Y."/>
            <person name="Fujiwara M."/>
            <person name="Mori M."/>
            <person name="Tomita M."/>
            <person name="Arakawa K."/>
        </authorList>
    </citation>
    <scope>NUCLEOTIDE SEQUENCE [LARGE SCALE GENOMIC DNA]</scope>
</reference>
<feature type="region of interest" description="Disordered" evidence="1">
    <location>
        <begin position="79"/>
        <end position="105"/>
    </location>
</feature>